<name>A0ABU1QIT7_9BACL</name>
<organism evidence="1 2">
    <name type="scientific">Paenibacillus peoriae</name>
    <dbReference type="NCBI Taxonomy" id="59893"/>
    <lineage>
        <taxon>Bacteria</taxon>
        <taxon>Bacillati</taxon>
        <taxon>Bacillota</taxon>
        <taxon>Bacilli</taxon>
        <taxon>Bacillales</taxon>
        <taxon>Paenibacillaceae</taxon>
        <taxon>Paenibacillus</taxon>
    </lineage>
</organism>
<dbReference type="Proteomes" id="UP001266807">
    <property type="component" value="Unassembled WGS sequence"/>
</dbReference>
<reference evidence="1 2" key="1">
    <citation type="submission" date="2023-07" db="EMBL/GenBank/DDBJ databases">
        <title>Sorghum-associated microbial communities from plants grown in Nebraska, USA.</title>
        <authorList>
            <person name="Schachtman D."/>
        </authorList>
    </citation>
    <scope>NUCLEOTIDE SEQUENCE [LARGE SCALE GENOMIC DNA]</scope>
    <source>
        <strain evidence="1 2">BE143</strain>
    </source>
</reference>
<comment type="caution">
    <text evidence="1">The sequence shown here is derived from an EMBL/GenBank/DDBJ whole genome shotgun (WGS) entry which is preliminary data.</text>
</comment>
<dbReference type="EMBL" id="JAVDUG010000004">
    <property type="protein sequence ID" value="MDR6779522.1"/>
    <property type="molecule type" value="Genomic_DNA"/>
</dbReference>
<keyword evidence="2" id="KW-1185">Reference proteome</keyword>
<protein>
    <submittedName>
        <fullName evidence="1">Uncharacterized protein</fullName>
    </submittedName>
</protein>
<sequence length="56" mass="6859">MTEFEIPTYYGVTISFYEKGGKYYMQYSEWSSERTEISKKFYDAAIEEFNVEKEWK</sequence>
<proteinExistence type="predicted"/>
<evidence type="ECO:0000313" key="2">
    <source>
        <dbReference type="Proteomes" id="UP001266807"/>
    </source>
</evidence>
<accession>A0ABU1QIT7</accession>
<dbReference type="RefSeq" id="WP_175405242.1">
    <property type="nucleotide sequence ID" value="NZ_JAVDUG010000004.1"/>
</dbReference>
<evidence type="ECO:0000313" key="1">
    <source>
        <dbReference type="EMBL" id="MDR6779522.1"/>
    </source>
</evidence>
<gene>
    <name evidence="1" type="ORF">J2W98_003802</name>
</gene>